<dbReference type="InterPro" id="IPR020807">
    <property type="entry name" value="PKS_DH"/>
</dbReference>
<feature type="domain" description="Ketosynthase family 3 (KS3)" evidence="12">
    <location>
        <begin position="26"/>
        <end position="445"/>
    </location>
</feature>
<dbReference type="InterPro" id="IPR050091">
    <property type="entry name" value="PKS_NRPS_Biosynth_Enz"/>
</dbReference>
<dbReference type="SMART" id="SM00822">
    <property type="entry name" value="PKS_KR"/>
    <property type="match status" value="1"/>
</dbReference>
<dbReference type="SUPFAM" id="SSF47336">
    <property type="entry name" value="ACP-like"/>
    <property type="match status" value="1"/>
</dbReference>
<dbReference type="InterPro" id="IPR049900">
    <property type="entry name" value="PKS_mFAS_DH"/>
</dbReference>
<dbReference type="SMART" id="SM00826">
    <property type="entry name" value="PKS_DH"/>
    <property type="match status" value="1"/>
</dbReference>
<feature type="region of interest" description="Disordered" evidence="10">
    <location>
        <begin position="1"/>
        <end position="21"/>
    </location>
</feature>
<name>A0ABU2NNU3_9ACTN</name>
<evidence type="ECO:0000259" key="11">
    <source>
        <dbReference type="PROSITE" id="PS50075"/>
    </source>
</evidence>
<feature type="active site" description="Proton donor; for dehydratase activity" evidence="9">
    <location>
        <position position="1109"/>
    </location>
</feature>
<dbReference type="InterPro" id="IPR032821">
    <property type="entry name" value="PKS_assoc"/>
</dbReference>
<dbReference type="Gene3D" id="1.10.1200.10">
    <property type="entry name" value="ACP-like"/>
    <property type="match status" value="1"/>
</dbReference>
<dbReference type="InterPro" id="IPR009081">
    <property type="entry name" value="PP-bd_ACP"/>
</dbReference>
<evidence type="ECO:0000256" key="5">
    <source>
        <dbReference type="ARBA" id="ARBA00022857"/>
    </source>
</evidence>
<keyword evidence="4" id="KW-0808">Transferase</keyword>
<keyword evidence="6" id="KW-0045">Antibiotic biosynthesis</keyword>
<evidence type="ECO:0000256" key="6">
    <source>
        <dbReference type="ARBA" id="ARBA00023194"/>
    </source>
</evidence>
<protein>
    <submittedName>
        <fullName evidence="14">Type I polyketide synthase</fullName>
    </submittedName>
</protein>
<dbReference type="Pfam" id="PF02801">
    <property type="entry name" value="Ketoacyl-synt_C"/>
    <property type="match status" value="1"/>
</dbReference>
<evidence type="ECO:0000256" key="1">
    <source>
        <dbReference type="ARBA" id="ARBA00004792"/>
    </source>
</evidence>
<dbReference type="InterPro" id="IPR020843">
    <property type="entry name" value="ER"/>
</dbReference>
<keyword evidence="5" id="KW-0521">NADP</keyword>
<dbReference type="PROSITE" id="PS52019">
    <property type="entry name" value="PKS_MFAS_DH"/>
    <property type="match status" value="1"/>
</dbReference>
<dbReference type="InterPro" id="IPR013154">
    <property type="entry name" value="ADH-like_N"/>
</dbReference>
<dbReference type="Pfam" id="PF16197">
    <property type="entry name" value="KAsynt_C_assoc"/>
    <property type="match status" value="1"/>
</dbReference>
<dbReference type="Pfam" id="PF00109">
    <property type="entry name" value="ketoacyl-synt"/>
    <property type="match status" value="1"/>
</dbReference>
<dbReference type="SUPFAM" id="SSF53901">
    <property type="entry name" value="Thiolase-like"/>
    <property type="match status" value="1"/>
</dbReference>
<dbReference type="Gene3D" id="3.40.366.10">
    <property type="entry name" value="Malonyl-Coenzyme A Acyl Carrier Protein, domain 2"/>
    <property type="match status" value="1"/>
</dbReference>
<evidence type="ECO:0000313" key="14">
    <source>
        <dbReference type="EMBL" id="MDT0378445.1"/>
    </source>
</evidence>
<evidence type="ECO:0000256" key="2">
    <source>
        <dbReference type="ARBA" id="ARBA00022450"/>
    </source>
</evidence>
<dbReference type="CDD" id="cd05195">
    <property type="entry name" value="enoyl_red"/>
    <property type="match status" value="1"/>
</dbReference>
<dbReference type="Gene3D" id="3.40.47.10">
    <property type="match status" value="1"/>
</dbReference>
<dbReference type="PANTHER" id="PTHR43775:SF37">
    <property type="entry name" value="SI:DKEY-61P9.11"/>
    <property type="match status" value="1"/>
</dbReference>
<evidence type="ECO:0000259" key="12">
    <source>
        <dbReference type="PROSITE" id="PS52004"/>
    </source>
</evidence>
<dbReference type="InterPro" id="IPR016036">
    <property type="entry name" value="Malonyl_transacylase_ACP-bd"/>
</dbReference>
<evidence type="ECO:0000256" key="10">
    <source>
        <dbReference type="SAM" id="MobiDB-lite"/>
    </source>
</evidence>
<dbReference type="InterPro" id="IPR011032">
    <property type="entry name" value="GroES-like_sf"/>
</dbReference>
<dbReference type="InterPro" id="IPR016035">
    <property type="entry name" value="Acyl_Trfase/lysoPLipase"/>
</dbReference>
<dbReference type="InterPro" id="IPR014043">
    <property type="entry name" value="Acyl_transferase_dom"/>
</dbReference>
<keyword evidence="7" id="KW-0511">Multifunctional enzyme</keyword>
<dbReference type="PROSITE" id="PS00606">
    <property type="entry name" value="KS3_1"/>
    <property type="match status" value="1"/>
</dbReference>
<evidence type="ECO:0000256" key="9">
    <source>
        <dbReference type="PROSITE-ProRule" id="PRU01363"/>
    </source>
</evidence>
<evidence type="ECO:0000256" key="8">
    <source>
        <dbReference type="ARBA" id="ARBA00023315"/>
    </source>
</evidence>
<dbReference type="InterPro" id="IPR014031">
    <property type="entry name" value="Ketoacyl_synth_C"/>
</dbReference>
<dbReference type="SUPFAM" id="SSF51735">
    <property type="entry name" value="NAD(P)-binding Rossmann-fold domains"/>
    <property type="match status" value="3"/>
</dbReference>
<evidence type="ECO:0000256" key="4">
    <source>
        <dbReference type="ARBA" id="ARBA00022679"/>
    </source>
</evidence>
<dbReference type="PROSITE" id="PS50075">
    <property type="entry name" value="CARRIER"/>
    <property type="match status" value="1"/>
</dbReference>
<evidence type="ECO:0000313" key="15">
    <source>
        <dbReference type="Proteomes" id="UP001183414"/>
    </source>
</evidence>
<dbReference type="CDD" id="cd00833">
    <property type="entry name" value="PKS"/>
    <property type="match status" value="1"/>
</dbReference>
<dbReference type="SMART" id="SM00827">
    <property type="entry name" value="PKS_AT"/>
    <property type="match status" value="1"/>
</dbReference>
<sequence>MTEHPARPTTDTVDTVDPSDAVDDPTRLIAVVGMAGRFPGAPDVDRYWELLTAGEEAVRPIPPDRWDTSAQLDPVKKIPGVAALLDDLDLFDPGFFGISPREAEDIDPQQRLMLETGWSALENAGVPAESVRGSRTGVYVGALWHDYALARKERGVATTQHTAVGNALDVIASRLSYSLGLRGPSLVVETGCSSGLVGVHLAAGALRSGEIDGALVGGVNLILTPDMSIGLTHFGGLSPDGHCRAFSAQANGFVRGEGAIAVYLKRLDRALADGDRVQGVLVATAANNDGGGHSLVSPNVEAQKELLRQVYADAGVPMNRLAYVEAHGTGTLRGDPIEAEALGRTLGAARPADAGPLLIGSVKTNIGHLEAAAGLAGLVKTVLTLRHRTVPASLHADETNPNIPFDELNLKVATQQATLRADGPVYAGVNSFGWGGTNAHVVLRTPPAPAGPAATATSDRPTALLLPLSAHNEAALRDRARALLPVLPDDDGAGTTGDHAAAVAGTLAWERDHFPLRAAVTAPDPATLRERLGLFAEDPTAEIPGVVTGRAEQPGRVAFVLPGQGSQWAGMGRRLYAESPLFAEVVARCATALEPHFAGDLTAIVSGEAGDGWLERADLIQPTLWAMSLGLAELWRAAGVEPDVVIGHSQGEVTAATIAGLLSYEDGARIIARRSALATRAAGRGRMLAVDLGLEDARKALDGFEDVVSLAVNNGPSSCVLSGDGDAVLMLRELLEADGTFCRLVNVDYASHCHHMDELTDELIEELRPLAPRSSGTAMMSTVRVREMAGEELDAAYWAANLRQPVLFADAMGKLFDSGVTHVVEISPHPVLTPALEQLAATRETPVTVLPTLRRDEGSLADLTLSLARAYAGGLRPFGGLPRRPGAAVPGYPWQRQRYWLPAARRRSAGPGGLAFAFTPATAEQDVHEGRTELSLDELPWLRDHRVHDAVVVPGAAMLALAVSAARTRTGRCPGALHDVRFRSDLTLADEPVALCATSREDGAEAVFTLRSLQPGAESWTRHATARIGGPAGTGLPDFPQALLEVPPDTAEDFYAACAARGLHYGPAFQGVQALHRDEDGHQVLADVRLPERCRAGVRPGELHAALWDAALQVSLALVPEGDTVVPVAVRRIDFAVGPEEVVTGVWSHAVRTADGRYDLVCYDAESRRPLLRMAGLAFQTIEDAEADAVDTTRLHRFAFRPADDEQDAPPRSSAPGITRWTVCVVPDAAAGPSGTVDAAAATGAGADLVAALDRLGATAAVVPAPALTDADTVAALLTGEDDGQRAGVAFVAPGAGHGLAAQRDGLLSLTAVARAAAALPVPPAVAMVTDGAQAVVPGEIPDPGAALYWGFGRVLRREHPELGTALVDVRTGVDGWAEACARQLLGGDGEDQTALRGTDRFAGRLVRGEQQDDDGPAWAGPPQPFRLRPHGSGLWEELAFRPQPRTAPAAGLVEVQVTAAGLNFIDVMKAMGTYPDRSAGADLLGGECAGVVSAVGPEVTGLAVGDRVVACGFGTVASHVTVRAEHVAPVPEHLTDVQAAGLPLVTTTAWYALADQARLEAGETVLVHSAAGGLGLAAVHAARALGATVIATAGTEEKRAYLRDRGVEHVLDSRDLSWAAAVERITGGRGVDVVLNSLSGAAMEHGLAALAEDGRFVEVGKRDIYAARTVSLEVFAKGISFSAVDIAGLLTRRPARFARLLREVWQRVGDGTLPPLPVTEHAFRDAGETLRTMARGEHIGKLVLTGPERVREIVPEPLSGGRLRPDATYLITGGLGALGLSLAEHLADRGAGSLALLGRSAPAEAAQRRIDALREGGTQVTVHAADVGDRAALAGTLDRLRHELPPLRGVFHAAGVLDDAVVGNLTAPQVRKVLAPKVDGARHLDALTAEDPLDLFVLFSSVAGLVGNPGQAAYAAGNTYLDALAVARRRRGLPALAVQWGPFADIGLAADESIRGARLADHGMAGFTAEEAWQALDHLLGRPGQVVSYVPLDARHWFDAYPETAAQPSWQVMARLAQDGGGAAHGGEEFLAGLRRAPEEDRPRLVESKVRELAGRVLRLQADSIDREAPFKSLGLDSLMSLELRNRLETAFGLKLSPTLLWTYGSTAALSGMLTGLCAGTENAHP</sequence>
<gene>
    <name evidence="14" type="ORF">RM572_06585</name>
</gene>
<reference evidence="15" key="1">
    <citation type="submission" date="2023-07" db="EMBL/GenBank/DDBJ databases">
        <title>30 novel species of actinomycetes from the DSMZ collection.</title>
        <authorList>
            <person name="Nouioui I."/>
        </authorList>
    </citation>
    <scope>NUCLEOTIDE SEQUENCE [LARGE SCALE GENOMIC DNA]</scope>
    <source>
        <strain evidence="15">DSM 42041</strain>
    </source>
</reference>
<dbReference type="SMART" id="SM00825">
    <property type="entry name" value="PKS_KS"/>
    <property type="match status" value="1"/>
</dbReference>
<dbReference type="Gene3D" id="3.90.180.10">
    <property type="entry name" value="Medium-chain alcohol dehydrogenases, catalytic domain"/>
    <property type="match status" value="1"/>
</dbReference>
<dbReference type="InterPro" id="IPR042104">
    <property type="entry name" value="PKS_dehydratase_sf"/>
</dbReference>
<feature type="active site" description="Proton acceptor; for dehydratase activity" evidence="9">
    <location>
        <position position="945"/>
    </location>
</feature>
<dbReference type="SMART" id="SM00823">
    <property type="entry name" value="PKS_PP"/>
    <property type="match status" value="1"/>
</dbReference>
<dbReference type="Pfam" id="PF08659">
    <property type="entry name" value="KR"/>
    <property type="match status" value="1"/>
</dbReference>
<dbReference type="InterPro" id="IPR014030">
    <property type="entry name" value="Ketoacyl_synth_N"/>
</dbReference>
<evidence type="ECO:0000256" key="3">
    <source>
        <dbReference type="ARBA" id="ARBA00022553"/>
    </source>
</evidence>
<feature type="region of interest" description="C-terminal hotdog fold" evidence="9">
    <location>
        <begin position="1046"/>
        <end position="1188"/>
    </location>
</feature>
<dbReference type="InterPro" id="IPR020841">
    <property type="entry name" value="PKS_Beta-ketoAc_synthase_dom"/>
</dbReference>
<dbReference type="SUPFAM" id="SSF50129">
    <property type="entry name" value="GroES-like"/>
    <property type="match status" value="1"/>
</dbReference>
<dbReference type="InterPro" id="IPR036291">
    <property type="entry name" value="NAD(P)-bd_dom_sf"/>
</dbReference>
<dbReference type="Gene3D" id="3.30.70.3290">
    <property type="match status" value="1"/>
</dbReference>
<dbReference type="Pfam" id="PF00107">
    <property type="entry name" value="ADH_zinc_N"/>
    <property type="match status" value="1"/>
</dbReference>
<comment type="caution">
    <text evidence="14">The sequence shown here is derived from an EMBL/GenBank/DDBJ whole genome shotgun (WGS) entry which is preliminary data.</text>
</comment>
<organism evidence="14 15">
    <name type="scientific">Streptomyces hazeniae</name>
    <dbReference type="NCBI Taxonomy" id="3075538"/>
    <lineage>
        <taxon>Bacteria</taxon>
        <taxon>Bacillati</taxon>
        <taxon>Actinomycetota</taxon>
        <taxon>Actinomycetes</taxon>
        <taxon>Kitasatosporales</taxon>
        <taxon>Streptomycetaceae</taxon>
        <taxon>Streptomyces</taxon>
    </lineage>
</organism>
<dbReference type="PANTHER" id="PTHR43775">
    <property type="entry name" value="FATTY ACID SYNTHASE"/>
    <property type="match status" value="1"/>
</dbReference>
<dbReference type="SUPFAM" id="SSF55048">
    <property type="entry name" value="Probable ACP-binding domain of malonyl-CoA ACP transacylase"/>
    <property type="match status" value="1"/>
</dbReference>
<keyword evidence="3" id="KW-0597">Phosphoprotein</keyword>
<dbReference type="InterPro" id="IPR013968">
    <property type="entry name" value="PKS_KR"/>
</dbReference>
<feature type="domain" description="Carrier" evidence="11">
    <location>
        <begin position="2045"/>
        <end position="2119"/>
    </location>
</feature>
<dbReference type="InterPro" id="IPR049551">
    <property type="entry name" value="PKS_DH_C"/>
</dbReference>
<keyword evidence="8" id="KW-0012">Acyltransferase</keyword>
<dbReference type="InterPro" id="IPR001227">
    <property type="entry name" value="Ac_transferase_dom_sf"/>
</dbReference>
<dbReference type="InterPro" id="IPR020806">
    <property type="entry name" value="PKS_PP-bd"/>
</dbReference>
<dbReference type="InterPro" id="IPR016039">
    <property type="entry name" value="Thiolase-like"/>
</dbReference>
<feature type="domain" description="PKS/mFAS DH" evidence="13">
    <location>
        <begin position="912"/>
        <end position="1188"/>
    </location>
</feature>
<comment type="pathway">
    <text evidence="1">Antibiotic biosynthesis.</text>
</comment>
<dbReference type="CDD" id="cd08955">
    <property type="entry name" value="KR_2_FAS_SDR_x"/>
    <property type="match status" value="1"/>
</dbReference>
<dbReference type="InterPro" id="IPR018201">
    <property type="entry name" value="Ketoacyl_synth_AS"/>
</dbReference>
<dbReference type="Pfam" id="PF00698">
    <property type="entry name" value="Acyl_transf_1"/>
    <property type="match status" value="1"/>
</dbReference>
<dbReference type="RefSeq" id="WP_311672339.1">
    <property type="nucleotide sequence ID" value="NZ_JAVREQ010000004.1"/>
</dbReference>
<feature type="region of interest" description="N-terminal hotdog fold" evidence="9">
    <location>
        <begin position="912"/>
        <end position="1035"/>
    </location>
</feature>
<accession>A0ABU2NNU3</accession>
<keyword evidence="2" id="KW-0596">Phosphopantetheine</keyword>
<dbReference type="Pfam" id="PF14765">
    <property type="entry name" value="PS-DH"/>
    <property type="match status" value="1"/>
</dbReference>
<evidence type="ECO:0000259" key="13">
    <source>
        <dbReference type="PROSITE" id="PS52019"/>
    </source>
</evidence>
<dbReference type="InterPro" id="IPR006162">
    <property type="entry name" value="Ppantetheine_attach_site"/>
</dbReference>
<feature type="compositionally biased region" description="Low complexity" evidence="10">
    <location>
        <begin position="8"/>
        <end position="19"/>
    </location>
</feature>
<dbReference type="Gene3D" id="3.10.129.110">
    <property type="entry name" value="Polyketide synthase dehydratase"/>
    <property type="match status" value="1"/>
</dbReference>
<dbReference type="SUPFAM" id="SSF52151">
    <property type="entry name" value="FabD/lysophospholipase-like"/>
    <property type="match status" value="1"/>
</dbReference>
<dbReference type="EMBL" id="JAVREQ010000004">
    <property type="protein sequence ID" value="MDT0378445.1"/>
    <property type="molecule type" value="Genomic_DNA"/>
</dbReference>
<dbReference type="InterPro" id="IPR013149">
    <property type="entry name" value="ADH-like_C"/>
</dbReference>
<dbReference type="Pfam" id="PF00550">
    <property type="entry name" value="PP-binding"/>
    <property type="match status" value="1"/>
</dbReference>
<dbReference type="PROSITE" id="PS00012">
    <property type="entry name" value="PHOSPHOPANTETHEINE"/>
    <property type="match status" value="1"/>
</dbReference>
<dbReference type="Pfam" id="PF08240">
    <property type="entry name" value="ADH_N"/>
    <property type="match status" value="1"/>
</dbReference>
<dbReference type="Pfam" id="PF21089">
    <property type="entry name" value="PKS_DH_N"/>
    <property type="match status" value="1"/>
</dbReference>
<dbReference type="PROSITE" id="PS52004">
    <property type="entry name" value="KS3_2"/>
    <property type="match status" value="1"/>
</dbReference>
<dbReference type="Proteomes" id="UP001183414">
    <property type="component" value="Unassembled WGS sequence"/>
</dbReference>
<dbReference type="Gene3D" id="3.40.50.720">
    <property type="entry name" value="NAD(P)-binding Rossmann-like Domain"/>
    <property type="match status" value="3"/>
</dbReference>
<evidence type="ECO:0000256" key="7">
    <source>
        <dbReference type="ARBA" id="ARBA00023268"/>
    </source>
</evidence>
<dbReference type="InterPro" id="IPR036736">
    <property type="entry name" value="ACP-like_sf"/>
</dbReference>
<dbReference type="InterPro" id="IPR049552">
    <property type="entry name" value="PKS_DH_N"/>
</dbReference>
<proteinExistence type="predicted"/>
<dbReference type="InterPro" id="IPR057326">
    <property type="entry name" value="KR_dom"/>
</dbReference>
<dbReference type="SMART" id="SM01294">
    <property type="entry name" value="PKS_PP_betabranch"/>
    <property type="match status" value="1"/>
</dbReference>
<dbReference type="SMART" id="SM00829">
    <property type="entry name" value="PKS_ER"/>
    <property type="match status" value="1"/>
</dbReference>
<keyword evidence="15" id="KW-1185">Reference proteome</keyword>